<dbReference type="SUPFAM" id="SSF56091">
    <property type="entry name" value="DNA ligase/mRNA capping enzyme, catalytic domain"/>
    <property type="match status" value="1"/>
</dbReference>
<feature type="region of interest" description="Disordered" evidence="7">
    <location>
        <begin position="57"/>
        <end position="99"/>
    </location>
</feature>
<dbReference type="SUPFAM" id="SSF50249">
    <property type="entry name" value="Nucleic acid-binding proteins"/>
    <property type="match status" value="1"/>
</dbReference>
<dbReference type="PROSITE" id="PS00333">
    <property type="entry name" value="DNA_LIGASE_A2"/>
    <property type="match status" value="1"/>
</dbReference>
<dbReference type="CDD" id="cd08041">
    <property type="entry name" value="OBF_kDNA_ligase_like"/>
    <property type="match status" value="1"/>
</dbReference>
<dbReference type="PANTHER" id="PTHR47810:SF1">
    <property type="entry name" value="DNA LIGASE B"/>
    <property type="match status" value="1"/>
</dbReference>
<feature type="compositionally biased region" description="Low complexity" evidence="7">
    <location>
        <begin position="64"/>
        <end position="76"/>
    </location>
</feature>
<comment type="catalytic activity">
    <reaction evidence="6">
        <text>ATP + (deoxyribonucleotide)n-3'-hydroxyl + 5'-phospho-(deoxyribonucleotide)m = (deoxyribonucleotide)n+m + AMP + diphosphate.</text>
        <dbReference type="EC" id="6.5.1.1"/>
    </reaction>
</comment>
<name>A0ABX7NPS7_9BACT</name>
<reference evidence="10 11" key="1">
    <citation type="submission" date="2021-02" db="EMBL/GenBank/DDBJ databases">
        <title>De Novo genome assembly of isolated myxobacteria.</title>
        <authorList>
            <person name="Stevens D.C."/>
        </authorList>
    </citation>
    <scope>NUCLEOTIDE SEQUENCE [LARGE SCALE GENOMIC DNA]</scope>
    <source>
        <strain evidence="11">SCPEA02</strain>
    </source>
</reference>
<dbReference type="CDD" id="cd07896">
    <property type="entry name" value="Adenylation_kDNA_ligase_like"/>
    <property type="match status" value="1"/>
</dbReference>
<evidence type="ECO:0000313" key="10">
    <source>
        <dbReference type="EMBL" id="QSQ20703.1"/>
    </source>
</evidence>
<evidence type="ECO:0000256" key="2">
    <source>
        <dbReference type="ARBA" id="ARBA00022598"/>
    </source>
</evidence>
<dbReference type="Proteomes" id="UP000662747">
    <property type="component" value="Chromosome"/>
</dbReference>
<comment type="cofactor">
    <cofactor evidence="1">
        <name>a divalent metal cation</name>
        <dbReference type="ChEBI" id="CHEBI:60240"/>
    </cofactor>
</comment>
<dbReference type="Gene3D" id="3.30.470.30">
    <property type="entry name" value="DNA ligase/mRNA capping enzyme"/>
    <property type="match status" value="1"/>
</dbReference>
<dbReference type="NCBIfam" id="NF006592">
    <property type="entry name" value="PRK09125.1"/>
    <property type="match status" value="1"/>
</dbReference>
<dbReference type="InterPro" id="IPR012310">
    <property type="entry name" value="DNA_ligase_ATP-dep_cent"/>
</dbReference>
<evidence type="ECO:0000256" key="7">
    <source>
        <dbReference type="SAM" id="MobiDB-lite"/>
    </source>
</evidence>
<evidence type="ECO:0000259" key="9">
    <source>
        <dbReference type="Pfam" id="PF14743"/>
    </source>
</evidence>
<dbReference type="InterPro" id="IPR029319">
    <property type="entry name" value="DNA_ligase_OB"/>
</dbReference>
<evidence type="ECO:0000313" key="11">
    <source>
        <dbReference type="Proteomes" id="UP000662747"/>
    </source>
</evidence>
<evidence type="ECO:0000259" key="8">
    <source>
        <dbReference type="Pfam" id="PF01068"/>
    </source>
</evidence>
<proteinExistence type="predicted"/>
<dbReference type="InterPro" id="IPR050326">
    <property type="entry name" value="NAD_dep_DNA_ligaseB"/>
</dbReference>
<dbReference type="Gene3D" id="2.40.50.140">
    <property type="entry name" value="Nucleic acid-binding proteins"/>
    <property type="match status" value="1"/>
</dbReference>
<keyword evidence="3" id="KW-0235">DNA replication</keyword>
<dbReference type="EMBL" id="CP071090">
    <property type="protein sequence ID" value="QSQ20703.1"/>
    <property type="molecule type" value="Genomic_DNA"/>
</dbReference>
<sequence>MADIADGQQVELQGSGSKPYILKNTGGVYSCNCPAWRNQSIAIERRTCKHLRKVRGDAAEDARTGGTSTAPAAKPAAKAKKAGDSAESSESAEAESKDKAPPLLLAHSWENDVDLTDWWMSEKLDGVRAYWDGKRFWSRLGNEFFAPAWFTAGLPDFPLDGELFGGRKRFQRTVSIVRRQDRGNDWKELFFVAFDAPSVDAAFEQRLEHCRKWMEDAKPAYAKWHEHVRCKGTPHLREELERVEGLGGEGLMLRKPGSRYEAGRSHTLLKVKSFKDDEARVVGHVAGAGRHKGRLGALEVELRNGKRFSVGTGLSDAEREAPPAVGTVITFRYQELSDDGVPRFPSYVGVRIDAAPFAAPAKGRSKARA</sequence>
<keyword evidence="2 10" id="KW-0436">Ligase</keyword>
<gene>
    <name evidence="10" type="ORF">JY651_36545</name>
</gene>
<dbReference type="Pfam" id="PF01068">
    <property type="entry name" value="DNA_ligase_A_M"/>
    <property type="match status" value="1"/>
</dbReference>
<dbReference type="InterPro" id="IPR016059">
    <property type="entry name" value="DNA_ligase_ATP-dep_CS"/>
</dbReference>
<organism evidence="10 11">
    <name type="scientific">Pyxidicoccus parkwayensis</name>
    <dbReference type="NCBI Taxonomy" id="2813578"/>
    <lineage>
        <taxon>Bacteria</taxon>
        <taxon>Pseudomonadati</taxon>
        <taxon>Myxococcota</taxon>
        <taxon>Myxococcia</taxon>
        <taxon>Myxococcales</taxon>
        <taxon>Cystobacterineae</taxon>
        <taxon>Myxococcaceae</taxon>
        <taxon>Pyxidicoccus</taxon>
    </lineage>
</organism>
<evidence type="ECO:0000256" key="6">
    <source>
        <dbReference type="ARBA" id="ARBA00034003"/>
    </source>
</evidence>
<feature type="domain" description="DNA ligase OB-like" evidence="9">
    <location>
        <begin position="287"/>
        <end position="351"/>
    </location>
</feature>
<dbReference type="InterPro" id="IPR012340">
    <property type="entry name" value="NA-bd_OB-fold"/>
</dbReference>
<keyword evidence="4" id="KW-0227">DNA damage</keyword>
<dbReference type="Pfam" id="PF14743">
    <property type="entry name" value="DNA_ligase_OB_2"/>
    <property type="match status" value="1"/>
</dbReference>
<evidence type="ECO:0000256" key="5">
    <source>
        <dbReference type="ARBA" id="ARBA00023204"/>
    </source>
</evidence>
<protein>
    <submittedName>
        <fullName evidence="10">DNA ligase</fullName>
    </submittedName>
</protein>
<dbReference type="GO" id="GO:0016874">
    <property type="term" value="F:ligase activity"/>
    <property type="evidence" value="ECO:0007669"/>
    <property type="project" value="UniProtKB-KW"/>
</dbReference>
<feature type="domain" description="ATP-dependent DNA ligase family profile" evidence="8">
    <location>
        <begin position="116"/>
        <end position="272"/>
    </location>
</feature>
<keyword evidence="5" id="KW-0234">DNA repair</keyword>
<evidence type="ECO:0000256" key="1">
    <source>
        <dbReference type="ARBA" id="ARBA00001968"/>
    </source>
</evidence>
<evidence type="ECO:0000256" key="3">
    <source>
        <dbReference type="ARBA" id="ARBA00022705"/>
    </source>
</evidence>
<dbReference type="PANTHER" id="PTHR47810">
    <property type="entry name" value="DNA LIGASE"/>
    <property type="match status" value="1"/>
</dbReference>
<dbReference type="Gene3D" id="3.30.1490.70">
    <property type="match status" value="1"/>
</dbReference>
<dbReference type="RefSeq" id="WP_206722283.1">
    <property type="nucleotide sequence ID" value="NZ_CP071090.1"/>
</dbReference>
<keyword evidence="11" id="KW-1185">Reference proteome</keyword>
<accession>A0ABX7NPS7</accession>
<evidence type="ECO:0000256" key="4">
    <source>
        <dbReference type="ARBA" id="ARBA00022763"/>
    </source>
</evidence>